<keyword evidence="2" id="KW-1133">Transmembrane helix</keyword>
<feature type="transmembrane region" description="Helical" evidence="2">
    <location>
        <begin position="54"/>
        <end position="72"/>
    </location>
</feature>
<dbReference type="EMBL" id="JAVHJS010000024">
    <property type="protein sequence ID" value="KAK2818110.1"/>
    <property type="molecule type" value="Genomic_DNA"/>
</dbReference>
<dbReference type="PANTHER" id="PTHR16209:SF4">
    <property type="entry name" value="WW DOMAIN BINDING PROTEIN 1-LIKE"/>
    <property type="match status" value="1"/>
</dbReference>
<dbReference type="Pfam" id="PF11669">
    <property type="entry name" value="WBP-1"/>
    <property type="match status" value="1"/>
</dbReference>
<dbReference type="PANTHER" id="PTHR16209">
    <property type="entry name" value="VESICULAR, OVEREXPRESSED IN CANCER, PROSURVIVAL PROTEIN 1"/>
    <property type="match status" value="1"/>
</dbReference>
<dbReference type="AlphaFoldDB" id="A0AA88LQ35"/>
<reference evidence="3" key="1">
    <citation type="submission" date="2023-08" db="EMBL/GenBank/DDBJ databases">
        <title>Pelteobagrus vachellii genome.</title>
        <authorList>
            <person name="Liu H."/>
        </authorList>
    </citation>
    <scope>NUCLEOTIDE SEQUENCE</scope>
    <source>
        <strain evidence="3">PRFRI_2022a</strain>
        <tissue evidence="3">Muscle</tissue>
    </source>
</reference>
<proteinExistence type="predicted"/>
<evidence type="ECO:0000256" key="2">
    <source>
        <dbReference type="SAM" id="Phobius"/>
    </source>
</evidence>
<dbReference type="Proteomes" id="UP001187315">
    <property type="component" value="Unassembled WGS sequence"/>
</dbReference>
<feature type="compositionally biased region" description="Polar residues" evidence="1">
    <location>
        <begin position="135"/>
        <end position="146"/>
    </location>
</feature>
<feature type="compositionally biased region" description="Basic and acidic residues" evidence="1">
    <location>
        <begin position="179"/>
        <end position="206"/>
    </location>
</feature>
<evidence type="ECO:0008006" key="5">
    <source>
        <dbReference type="Google" id="ProtNLM"/>
    </source>
</evidence>
<evidence type="ECO:0000313" key="4">
    <source>
        <dbReference type="Proteomes" id="UP001187315"/>
    </source>
</evidence>
<keyword evidence="2" id="KW-0812">Transmembrane</keyword>
<dbReference type="InterPro" id="IPR051994">
    <property type="entry name" value="WW_domain-binding"/>
</dbReference>
<evidence type="ECO:0000256" key="1">
    <source>
        <dbReference type="SAM" id="MobiDB-lite"/>
    </source>
</evidence>
<accession>A0AA88LQ35</accession>
<protein>
    <recommendedName>
        <fullName evidence="5">WW domain binding protein 1-like b</fullName>
    </recommendedName>
</protein>
<feature type="compositionally biased region" description="Acidic residues" evidence="1">
    <location>
        <begin position="207"/>
        <end position="216"/>
    </location>
</feature>
<gene>
    <name evidence="3" type="ORF">Q7C36_022043</name>
</gene>
<feature type="compositionally biased region" description="Polar residues" evidence="1">
    <location>
        <begin position="154"/>
        <end position="169"/>
    </location>
</feature>
<feature type="region of interest" description="Disordered" evidence="1">
    <location>
        <begin position="130"/>
        <end position="218"/>
    </location>
</feature>
<dbReference type="InterPro" id="IPR021684">
    <property type="entry name" value="WBP1-like"/>
</dbReference>
<evidence type="ECO:0000313" key="3">
    <source>
        <dbReference type="EMBL" id="KAK2818110.1"/>
    </source>
</evidence>
<comment type="caution">
    <text evidence="3">The sequence shown here is derived from an EMBL/GenBank/DDBJ whole genome shotgun (WGS) entry which is preliminary data.</text>
</comment>
<sequence>MGLFLYTVGPVSTTEATLDRQAQRCVGKNNRSYVCESGHCCEDQECCDYFFELWWFWLVCAIFFILTCCCVGHHRRVKHRLQQQQRQQEINLIAYREASNYTSTPFYFRFLPSSLLPDYEDVTNNPLAPPPPYCNLNSGPPDCTSNDQEEEQCPSRQTTPVPTSSTALCSSPDIVGLETSRENQHRDGGKDTETMLKEDMDPKDQETDVELPEEEKDGVMERRRHFTGDSGIEVCLCSRGTGSHRPKELEMLFNNEGHGSSMEFCHSYDKDGKQGTELDASPPTPPQLYPLCLCLHTINEQEGPQEGQS</sequence>
<keyword evidence="2" id="KW-0472">Membrane</keyword>
<keyword evidence="4" id="KW-1185">Reference proteome</keyword>
<name>A0AA88LQ35_TACVA</name>
<organism evidence="3 4">
    <name type="scientific">Tachysurus vachellii</name>
    <name type="common">Darkbarbel catfish</name>
    <name type="synonym">Pelteobagrus vachellii</name>
    <dbReference type="NCBI Taxonomy" id="175792"/>
    <lineage>
        <taxon>Eukaryota</taxon>
        <taxon>Metazoa</taxon>
        <taxon>Chordata</taxon>
        <taxon>Craniata</taxon>
        <taxon>Vertebrata</taxon>
        <taxon>Euteleostomi</taxon>
        <taxon>Actinopterygii</taxon>
        <taxon>Neopterygii</taxon>
        <taxon>Teleostei</taxon>
        <taxon>Ostariophysi</taxon>
        <taxon>Siluriformes</taxon>
        <taxon>Bagridae</taxon>
        <taxon>Tachysurus</taxon>
    </lineage>
</organism>